<keyword evidence="2" id="KW-1185">Reference proteome</keyword>
<gene>
    <name evidence="1" type="ORF">B0H66DRAFT_541693</name>
</gene>
<name>A0AAE0MEJ3_9PEZI</name>
<dbReference type="EMBL" id="JAUEDM010000001">
    <property type="protein sequence ID" value="KAK3329641.1"/>
    <property type="molecule type" value="Genomic_DNA"/>
</dbReference>
<reference evidence="1" key="2">
    <citation type="submission" date="2023-06" db="EMBL/GenBank/DDBJ databases">
        <authorList>
            <consortium name="Lawrence Berkeley National Laboratory"/>
            <person name="Haridas S."/>
            <person name="Hensen N."/>
            <person name="Bonometti L."/>
            <person name="Westerberg I."/>
            <person name="Brannstrom I.O."/>
            <person name="Guillou S."/>
            <person name="Cros-Aarteil S."/>
            <person name="Calhoun S."/>
            <person name="Kuo A."/>
            <person name="Mondo S."/>
            <person name="Pangilinan J."/>
            <person name="Riley R."/>
            <person name="Labutti K."/>
            <person name="Andreopoulos B."/>
            <person name="Lipzen A."/>
            <person name="Chen C."/>
            <person name="Yanf M."/>
            <person name="Daum C."/>
            <person name="Ng V."/>
            <person name="Clum A."/>
            <person name="Steindorff A."/>
            <person name="Ohm R."/>
            <person name="Martin F."/>
            <person name="Silar P."/>
            <person name="Natvig D."/>
            <person name="Lalanne C."/>
            <person name="Gautier V."/>
            <person name="Ament-Velasquez S.L."/>
            <person name="Kruys A."/>
            <person name="Hutchinson M.I."/>
            <person name="Powell A.J."/>
            <person name="Barry K."/>
            <person name="Miller A.N."/>
            <person name="Grigoriev I.V."/>
            <person name="Debuchy R."/>
            <person name="Gladieux P."/>
            <person name="Thoren M.H."/>
            <person name="Johannesson H."/>
        </authorList>
    </citation>
    <scope>NUCLEOTIDE SEQUENCE</scope>
    <source>
        <strain evidence="1">CBS 118394</strain>
    </source>
</reference>
<dbReference type="Proteomes" id="UP001283341">
    <property type="component" value="Unassembled WGS sequence"/>
</dbReference>
<evidence type="ECO:0000313" key="1">
    <source>
        <dbReference type="EMBL" id="KAK3329641.1"/>
    </source>
</evidence>
<sequence length="102" mass="11605">MKSVTCRIFLFIPPPPLLFESCKAANTQTHIHTNRRCDAWQTCFRSGGTGVSSIPGYRKVVYWKKDERHRGHTYLNYLSARSDSGRLVCLCAPLVHWVPLGV</sequence>
<protein>
    <submittedName>
        <fullName evidence="1">Uncharacterized protein</fullName>
    </submittedName>
</protein>
<organism evidence="1 2">
    <name type="scientific">Apodospora peruviana</name>
    <dbReference type="NCBI Taxonomy" id="516989"/>
    <lineage>
        <taxon>Eukaryota</taxon>
        <taxon>Fungi</taxon>
        <taxon>Dikarya</taxon>
        <taxon>Ascomycota</taxon>
        <taxon>Pezizomycotina</taxon>
        <taxon>Sordariomycetes</taxon>
        <taxon>Sordariomycetidae</taxon>
        <taxon>Sordariales</taxon>
        <taxon>Lasiosphaeriaceae</taxon>
        <taxon>Apodospora</taxon>
    </lineage>
</organism>
<reference evidence="1" key="1">
    <citation type="journal article" date="2023" name="Mol. Phylogenet. Evol.">
        <title>Genome-scale phylogeny and comparative genomics of the fungal order Sordariales.</title>
        <authorList>
            <person name="Hensen N."/>
            <person name="Bonometti L."/>
            <person name="Westerberg I."/>
            <person name="Brannstrom I.O."/>
            <person name="Guillou S."/>
            <person name="Cros-Aarteil S."/>
            <person name="Calhoun S."/>
            <person name="Haridas S."/>
            <person name="Kuo A."/>
            <person name="Mondo S."/>
            <person name="Pangilinan J."/>
            <person name="Riley R."/>
            <person name="LaButti K."/>
            <person name="Andreopoulos B."/>
            <person name="Lipzen A."/>
            <person name="Chen C."/>
            <person name="Yan M."/>
            <person name="Daum C."/>
            <person name="Ng V."/>
            <person name="Clum A."/>
            <person name="Steindorff A."/>
            <person name="Ohm R.A."/>
            <person name="Martin F."/>
            <person name="Silar P."/>
            <person name="Natvig D.O."/>
            <person name="Lalanne C."/>
            <person name="Gautier V."/>
            <person name="Ament-Velasquez S.L."/>
            <person name="Kruys A."/>
            <person name="Hutchinson M.I."/>
            <person name="Powell A.J."/>
            <person name="Barry K."/>
            <person name="Miller A.N."/>
            <person name="Grigoriev I.V."/>
            <person name="Debuchy R."/>
            <person name="Gladieux P."/>
            <person name="Hiltunen Thoren M."/>
            <person name="Johannesson H."/>
        </authorList>
    </citation>
    <scope>NUCLEOTIDE SEQUENCE</scope>
    <source>
        <strain evidence="1">CBS 118394</strain>
    </source>
</reference>
<evidence type="ECO:0000313" key="2">
    <source>
        <dbReference type="Proteomes" id="UP001283341"/>
    </source>
</evidence>
<proteinExistence type="predicted"/>
<accession>A0AAE0MEJ3</accession>
<dbReference type="AlphaFoldDB" id="A0AAE0MEJ3"/>
<comment type="caution">
    <text evidence="1">The sequence shown here is derived from an EMBL/GenBank/DDBJ whole genome shotgun (WGS) entry which is preliminary data.</text>
</comment>